<accession>A0A8I2YZH4</accession>
<dbReference type="GO" id="GO:1990116">
    <property type="term" value="P:ribosome-associated ubiquitin-dependent protein catabolic process"/>
    <property type="evidence" value="ECO:0007669"/>
    <property type="project" value="TreeGrafter"/>
</dbReference>
<evidence type="ECO:0000313" key="1">
    <source>
        <dbReference type="EMBL" id="KAG6380502.1"/>
    </source>
</evidence>
<gene>
    <name evidence="1" type="ORF">JVT61DRAFT_8661</name>
</gene>
<dbReference type="AlphaFoldDB" id="A0A8I2YZH4"/>
<dbReference type="Proteomes" id="UP000683000">
    <property type="component" value="Unassembled WGS sequence"/>
</dbReference>
<dbReference type="GO" id="GO:0072344">
    <property type="term" value="P:rescue of stalled ribosome"/>
    <property type="evidence" value="ECO:0007669"/>
    <property type="project" value="TreeGrafter"/>
</dbReference>
<dbReference type="PANTHER" id="PTHR22684">
    <property type="entry name" value="NULP1-RELATED"/>
    <property type="match status" value="1"/>
</dbReference>
<dbReference type="EMBL" id="JAGFBS010000003">
    <property type="protein sequence ID" value="KAG6380502.1"/>
    <property type="molecule type" value="Genomic_DNA"/>
</dbReference>
<sequence>MAGLAENTVARRYATSSLQLAEVYRCCEECSQALDYISRALYAYERAFLGAFSFTRGNNRLDFDRAVNRPFFPTIHQKKRRRNGDFKEESTEALRRAVLAPL</sequence>
<evidence type="ECO:0000313" key="2">
    <source>
        <dbReference type="Proteomes" id="UP000683000"/>
    </source>
</evidence>
<comment type="caution">
    <text evidence="1">The sequence shown here is derived from an EMBL/GenBank/DDBJ whole genome shotgun (WGS) entry which is preliminary data.</text>
</comment>
<reference evidence="1" key="1">
    <citation type="submission" date="2021-03" db="EMBL/GenBank/DDBJ databases">
        <title>Evolutionary innovations through gain and loss of genes in the ectomycorrhizal Boletales.</title>
        <authorList>
            <person name="Wu G."/>
            <person name="Miyauchi S."/>
            <person name="Morin E."/>
            <person name="Yang Z.-L."/>
            <person name="Xu J."/>
            <person name="Martin F.M."/>
        </authorList>
    </citation>
    <scope>NUCLEOTIDE SEQUENCE</scope>
    <source>
        <strain evidence="1">BR01</strain>
    </source>
</reference>
<dbReference type="GO" id="GO:1990112">
    <property type="term" value="C:RQC complex"/>
    <property type="evidence" value="ECO:0007669"/>
    <property type="project" value="TreeGrafter"/>
</dbReference>
<organism evidence="1 2">
    <name type="scientific">Boletus reticuloceps</name>
    <dbReference type="NCBI Taxonomy" id="495285"/>
    <lineage>
        <taxon>Eukaryota</taxon>
        <taxon>Fungi</taxon>
        <taxon>Dikarya</taxon>
        <taxon>Basidiomycota</taxon>
        <taxon>Agaricomycotina</taxon>
        <taxon>Agaricomycetes</taxon>
        <taxon>Agaricomycetidae</taxon>
        <taxon>Boletales</taxon>
        <taxon>Boletineae</taxon>
        <taxon>Boletaceae</taxon>
        <taxon>Boletoideae</taxon>
        <taxon>Boletus</taxon>
    </lineage>
</organism>
<proteinExistence type="predicted"/>
<dbReference type="Pfam" id="PF04910">
    <property type="entry name" value="Tcf25"/>
    <property type="match status" value="1"/>
</dbReference>
<name>A0A8I2YZH4_9AGAM</name>
<dbReference type="InterPro" id="IPR006994">
    <property type="entry name" value="TCF25/Rqc1"/>
</dbReference>
<dbReference type="OrthoDB" id="205993at2759"/>
<protein>
    <submittedName>
        <fullName evidence="1">Uncharacterized protein</fullName>
    </submittedName>
</protein>
<dbReference type="PANTHER" id="PTHR22684:SF0">
    <property type="entry name" value="RIBOSOME QUALITY CONTROL COMPLEX SUBUNIT TCF25"/>
    <property type="match status" value="1"/>
</dbReference>
<keyword evidence="2" id="KW-1185">Reference proteome</keyword>